<proteinExistence type="predicted"/>
<protein>
    <submittedName>
        <fullName evidence="2">Uncharacterized protein</fullName>
    </submittedName>
</protein>
<dbReference type="EMBL" id="JABXBU010000011">
    <property type="protein sequence ID" value="KAF8791438.1"/>
    <property type="molecule type" value="Genomic_DNA"/>
</dbReference>
<evidence type="ECO:0000313" key="3">
    <source>
        <dbReference type="Proteomes" id="UP000807504"/>
    </source>
</evidence>
<dbReference type="Proteomes" id="UP000807504">
    <property type="component" value="Unassembled WGS sequence"/>
</dbReference>
<reference evidence="2" key="1">
    <citation type="journal article" date="2020" name="bioRxiv">
        <title>Chromosome-level reference genome of the European wasp spider Argiope bruennichi: a resource for studies on range expansion and evolutionary adaptation.</title>
        <authorList>
            <person name="Sheffer M.M."/>
            <person name="Hoppe A."/>
            <person name="Krehenwinkel H."/>
            <person name="Uhl G."/>
            <person name="Kuss A.W."/>
            <person name="Jensen L."/>
            <person name="Jensen C."/>
            <person name="Gillespie R.G."/>
            <person name="Hoff K.J."/>
            <person name="Prost S."/>
        </authorList>
    </citation>
    <scope>NUCLEOTIDE SEQUENCE</scope>
</reference>
<accession>A0A8T0FMJ2</accession>
<name>A0A8T0FMJ2_ARGBR</name>
<gene>
    <name evidence="2" type="ORF">HNY73_006299</name>
</gene>
<keyword evidence="3" id="KW-1185">Reference proteome</keyword>
<feature type="compositionally biased region" description="Basic residues" evidence="1">
    <location>
        <begin position="46"/>
        <end position="56"/>
    </location>
</feature>
<evidence type="ECO:0000256" key="1">
    <source>
        <dbReference type="SAM" id="MobiDB-lite"/>
    </source>
</evidence>
<feature type="region of interest" description="Disordered" evidence="1">
    <location>
        <begin position="38"/>
        <end position="97"/>
    </location>
</feature>
<comment type="caution">
    <text evidence="2">The sequence shown here is derived from an EMBL/GenBank/DDBJ whole genome shotgun (WGS) entry which is preliminary data.</text>
</comment>
<organism evidence="2 3">
    <name type="scientific">Argiope bruennichi</name>
    <name type="common">Wasp spider</name>
    <name type="synonym">Aranea bruennichi</name>
    <dbReference type="NCBI Taxonomy" id="94029"/>
    <lineage>
        <taxon>Eukaryota</taxon>
        <taxon>Metazoa</taxon>
        <taxon>Ecdysozoa</taxon>
        <taxon>Arthropoda</taxon>
        <taxon>Chelicerata</taxon>
        <taxon>Arachnida</taxon>
        <taxon>Araneae</taxon>
        <taxon>Araneomorphae</taxon>
        <taxon>Entelegynae</taxon>
        <taxon>Araneoidea</taxon>
        <taxon>Araneidae</taxon>
        <taxon>Argiope</taxon>
    </lineage>
</organism>
<reference evidence="2" key="2">
    <citation type="submission" date="2020-06" db="EMBL/GenBank/DDBJ databases">
        <authorList>
            <person name="Sheffer M."/>
        </authorList>
    </citation>
    <scope>NUCLEOTIDE SEQUENCE</scope>
</reference>
<dbReference type="AlphaFoldDB" id="A0A8T0FMJ2"/>
<evidence type="ECO:0000313" key="2">
    <source>
        <dbReference type="EMBL" id="KAF8791438.1"/>
    </source>
</evidence>
<sequence>MKVDPKTKMHRSSSIIIPSVFNYHYTPFPQNLKKLTEEQTTPHANRWSRSHPKRKIVTPGSDVTRRSRDVTASECALERDRKPVPEPVSGRALGRPSHYRVGALPFPRVVSLR</sequence>
<feature type="compositionally biased region" description="Basic and acidic residues" evidence="1">
    <location>
        <begin position="63"/>
        <end position="84"/>
    </location>
</feature>